<feature type="transmembrane region" description="Helical" evidence="10">
    <location>
        <begin position="55"/>
        <end position="72"/>
    </location>
</feature>
<comment type="caution">
    <text evidence="12">The sequence shown here is derived from an EMBL/GenBank/DDBJ whole genome shotgun (WGS) entry which is preliminary data.</text>
</comment>
<dbReference type="RefSeq" id="WP_307409277.1">
    <property type="nucleotide sequence ID" value="NZ_JAUSUR010000005.1"/>
</dbReference>
<name>A0ABU0E5L7_9FIRM</name>
<evidence type="ECO:0000256" key="10">
    <source>
        <dbReference type="SAM" id="Phobius"/>
    </source>
</evidence>
<feature type="transmembrane region" description="Helical" evidence="10">
    <location>
        <begin position="180"/>
        <end position="200"/>
    </location>
</feature>
<evidence type="ECO:0000256" key="7">
    <source>
        <dbReference type="ARBA" id="ARBA00023065"/>
    </source>
</evidence>
<evidence type="ECO:0000256" key="5">
    <source>
        <dbReference type="ARBA" id="ARBA00022989"/>
    </source>
</evidence>
<keyword evidence="9" id="KW-0739">Sodium transport</keyword>
<feature type="transmembrane region" description="Helical" evidence="10">
    <location>
        <begin position="273"/>
        <end position="291"/>
    </location>
</feature>
<dbReference type="Proteomes" id="UP001230220">
    <property type="component" value="Unassembled WGS sequence"/>
</dbReference>
<accession>A0ABU0E5L7</accession>
<keyword evidence="13" id="KW-1185">Reference proteome</keyword>
<evidence type="ECO:0000256" key="8">
    <source>
        <dbReference type="ARBA" id="ARBA00023136"/>
    </source>
</evidence>
<organism evidence="12 13">
    <name type="scientific">Breznakia pachnodae</name>
    <dbReference type="NCBI Taxonomy" id="265178"/>
    <lineage>
        <taxon>Bacteria</taxon>
        <taxon>Bacillati</taxon>
        <taxon>Bacillota</taxon>
        <taxon>Erysipelotrichia</taxon>
        <taxon>Erysipelotrichales</taxon>
        <taxon>Erysipelotrichaceae</taxon>
        <taxon>Breznakia</taxon>
    </lineage>
</organism>
<feature type="transmembrane region" description="Helical" evidence="10">
    <location>
        <begin position="84"/>
        <end position="104"/>
    </location>
</feature>
<feature type="domain" description="Cation/H+ exchanger transmembrane" evidence="11">
    <location>
        <begin position="11"/>
        <end position="412"/>
    </location>
</feature>
<dbReference type="InterPro" id="IPR006153">
    <property type="entry name" value="Cation/H_exchanger_TM"/>
</dbReference>
<reference evidence="12 13" key="1">
    <citation type="submission" date="2023-07" db="EMBL/GenBank/DDBJ databases">
        <title>Genomic Encyclopedia of Type Strains, Phase IV (KMG-IV): sequencing the most valuable type-strain genomes for metagenomic binning, comparative biology and taxonomic classification.</title>
        <authorList>
            <person name="Goeker M."/>
        </authorList>
    </citation>
    <scope>NUCLEOTIDE SEQUENCE [LARGE SCALE GENOMIC DNA]</scope>
    <source>
        <strain evidence="12 13">DSM 16784</strain>
    </source>
</reference>
<feature type="transmembrane region" description="Helical" evidence="10">
    <location>
        <begin position="312"/>
        <end position="333"/>
    </location>
</feature>
<evidence type="ECO:0000256" key="2">
    <source>
        <dbReference type="ARBA" id="ARBA00022448"/>
    </source>
</evidence>
<keyword evidence="7" id="KW-0406">Ion transport</keyword>
<evidence type="ECO:0000256" key="9">
    <source>
        <dbReference type="ARBA" id="ARBA00023201"/>
    </source>
</evidence>
<protein>
    <submittedName>
        <fullName evidence="12">CPA1 family monovalent cation:H+ antiporter</fullName>
    </submittedName>
</protein>
<feature type="transmembrane region" description="Helical" evidence="10">
    <location>
        <begin position="353"/>
        <end position="376"/>
    </location>
</feature>
<keyword evidence="2" id="KW-0813">Transport</keyword>
<feature type="transmembrane region" description="Helical" evidence="10">
    <location>
        <begin position="31"/>
        <end position="49"/>
    </location>
</feature>
<dbReference type="InterPro" id="IPR018422">
    <property type="entry name" value="Cation/H_exchanger_CPA1"/>
</dbReference>
<proteinExistence type="predicted"/>
<evidence type="ECO:0000259" key="11">
    <source>
        <dbReference type="Pfam" id="PF00999"/>
    </source>
</evidence>
<feature type="transmembrane region" description="Helical" evidence="10">
    <location>
        <begin position="388"/>
        <end position="411"/>
    </location>
</feature>
<evidence type="ECO:0000256" key="1">
    <source>
        <dbReference type="ARBA" id="ARBA00004651"/>
    </source>
</evidence>
<feature type="transmembrane region" description="Helical" evidence="10">
    <location>
        <begin position="6"/>
        <end position="24"/>
    </location>
</feature>
<keyword evidence="3" id="KW-1003">Cell membrane</keyword>
<evidence type="ECO:0000313" key="12">
    <source>
        <dbReference type="EMBL" id="MDQ0362031.1"/>
    </source>
</evidence>
<feature type="transmembrane region" description="Helical" evidence="10">
    <location>
        <begin position="220"/>
        <end position="253"/>
    </location>
</feature>
<dbReference type="EMBL" id="JAUSUR010000005">
    <property type="protein sequence ID" value="MDQ0362031.1"/>
    <property type="molecule type" value="Genomic_DNA"/>
</dbReference>
<comment type="subcellular location">
    <subcellularLocation>
        <location evidence="1">Cell membrane</location>
        <topology evidence="1">Multi-pass membrane protein</topology>
    </subcellularLocation>
</comment>
<gene>
    <name evidence="12" type="ORF">J2S15_002784</name>
</gene>
<dbReference type="PANTHER" id="PTHR10110">
    <property type="entry name" value="SODIUM/HYDROGEN EXCHANGER"/>
    <property type="match status" value="1"/>
</dbReference>
<dbReference type="Pfam" id="PF00999">
    <property type="entry name" value="Na_H_Exchanger"/>
    <property type="match status" value="1"/>
</dbReference>
<evidence type="ECO:0000313" key="13">
    <source>
        <dbReference type="Proteomes" id="UP001230220"/>
    </source>
</evidence>
<dbReference type="PANTHER" id="PTHR10110:SF86">
    <property type="entry name" value="SODIUM_HYDROGEN EXCHANGER 7"/>
    <property type="match status" value="1"/>
</dbReference>
<evidence type="ECO:0000256" key="4">
    <source>
        <dbReference type="ARBA" id="ARBA00022692"/>
    </source>
</evidence>
<evidence type="ECO:0000256" key="6">
    <source>
        <dbReference type="ARBA" id="ARBA00023053"/>
    </source>
</evidence>
<keyword evidence="4 10" id="KW-0812">Transmembrane</keyword>
<keyword evidence="8 10" id="KW-0472">Membrane</keyword>
<evidence type="ECO:0000256" key="3">
    <source>
        <dbReference type="ARBA" id="ARBA00022475"/>
    </source>
</evidence>
<dbReference type="Gene3D" id="6.10.140.1330">
    <property type="match status" value="1"/>
</dbReference>
<keyword evidence="5 10" id="KW-1133">Transmembrane helix</keyword>
<feature type="transmembrane region" description="Helical" evidence="10">
    <location>
        <begin position="151"/>
        <end position="174"/>
    </location>
</feature>
<keyword evidence="6" id="KW-0915">Sodium</keyword>
<sequence length="658" mass="74909">MELFIYILVMMIAILLSNIINRFLPSVPVPFVQIMLGAFIVMLPLNYHLEIHPELFFTLFVAPLVYLSGTTINKSTVWSLKKSILNTSVLLVLASVLLVGYLLHMMIPSISIAAAVILISALGPTDDIAVDSVGKRYLIPGKMLELLKGESVFNDVSSLILFQIGITTILTGTFSLVDSATSFLLVGVGGAVVGTSLSFLKRGIIKWIRHQGIKDETIYVLLGLITPFLVYYIAELLHVSGILAIFVAGMIYSFESKQDNPDIVNEKITSDNVWKVLSFVLEGIVFLILGTQIPEITTSLLSGNNAMSIQVILVYVVLIMLLLFIIRFLWAMVTLPKDVCEKEEKISRLKSCFIFSLAGARGSVTLASVYSIPLVLSDGSVFPQRDLMIILAMGVILCSMILTYFVLPLLVEKKGTAEDDNKEIYLSMLNNVIKTLENEFLSTYKSEGEVVLRDYMKRYRELESSITTTKKNDDEIHKLMYQTFKWEIENVQKMLDNDEVSKDMGEYYIYILNDRLNRTNSHKIYHIIGFLEQIRNLRLILKSRKFADQEEMFRIMIQNDEYVIEQLDKMLEKEDSELVRYLKSKIEVSIAEKRGRNQYAQGRDKVQLDNDVVLQIRKRGLQLERDRIQKEYEQGTIDWKSANTMRNNIALLEMQIEL</sequence>